<dbReference type="PRINTS" id="PR00081">
    <property type="entry name" value="GDHRDH"/>
</dbReference>
<sequence length="282" mass="29764">MSVLQMLHDQYKHLPIVPTDCTGQTIIVTGSNTGIGFHAAQHFVRLNASRVILAVRSASKGAAAAAAIDAATSRPGVAQAWPLDLASNASVRAFAARVDSELDRVDAVLENAGVAMARWTAAEEGTETSVQVNVVGTLLLALLLLPKLKQTARRFPDVTPHLTVVTSTLHHSAVFAEGRADDVFAALARDDPGLMPDRYPTTKLLEVYAVRQLAALLPVADTGVVVNLLCPGLCSTDLARNVTWAYWLQIVALRAVMGRSAEVGSRTLLHAAVAGRGSHGVG</sequence>
<gene>
    <name evidence="2" type="ORF">SLS58_009008</name>
</gene>
<dbReference type="PANTHER" id="PTHR43157:SF61">
    <property type="entry name" value="DEHYDROGENASE_REDUCTASE FAMILY PROTEIN, PUTATIVE (AFU_ORTHOLOGUE AFUA_3G01250)-RELATED"/>
    <property type="match status" value="1"/>
</dbReference>
<dbReference type="Pfam" id="PF00106">
    <property type="entry name" value="adh_short"/>
    <property type="match status" value="1"/>
</dbReference>
<keyword evidence="3" id="KW-1185">Reference proteome</keyword>
<dbReference type="PANTHER" id="PTHR43157">
    <property type="entry name" value="PHOSPHATIDYLINOSITOL-GLYCAN BIOSYNTHESIS CLASS F PROTEIN-RELATED"/>
    <property type="match status" value="1"/>
</dbReference>
<comment type="caution">
    <text evidence="2">The sequence shown here is derived from an EMBL/GenBank/DDBJ whole genome shotgun (WGS) entry which is preliminary data.</text>
</comment>
<keyword evidence="1" id="KW-0560">Oxidoreductase</keyword>
<name>A0ABR3TF49_9PEZI</name>
<protein>
    <submittedName>
        <fullName evidence="2">Uncharacterized protein</fullName>
    </submittedName>
</protein>
<dbReference type="Gene3D" id="3.40.50.720">
    <property type="entry name" value="NAD(P)-binding Rossmann-like Domain"/>
    <property type="match status" value="1"/>
</dbReference>
<evidence type="ECO:0000313" key="2">
    <source>
        <dbReference type="EMBL" id="KAL1638082.1"/>
    </source>
</evidence>
<proteinExistence type="predicted"/>
<evidence type="ECO:0000313" key="3">
    <source>
        <dbReference type="Proteomes" id="UP001521184"/>
    </source>
</evidence>
<dbReference type="SUPFAM" id="SSF51735">
    <property type="entry name" value="NAD(P)-binding Rossmann-fold domains"/>
    <property type="match status" value="1"/>
</dbReference>
<dbReference type="InterPro" id="IPR036291">
    <property type="entry name" value="NAD(P)-bd_dom_sf"/>
</dbReference>
<dbReference type="InterPro" id="IPR002347">
    <property type="entry name" value="SDR_fam"/>
</dbReference>
<organism evidence="2 3">
    <name type="scientific">Diplodia intermedia</name>
    <dbReference type="NCBI Taxonomy" id="856260"/>
    <lineage>
        <taxon>Eukaryota</taxon>
        <taxon>Fungi</taxon>
        <taxon>Dikarya</taxon>
        <taxon>Ascomycota</taxon>
        <taxon>Pezizomycotina</taxon>
        <taxon>Dothideomycetes</taxon>
        <taxon>Dothideomycetes incertae sedis</taxon>
        <taxon>Botryosphaeriales</taxon>
        <taxon>Botryosphaeriaceae</taxon>
        <taxon>Diplodia</taxon>
    </lineage>
</organism>
<evidence type="ECO:0000256" key="1">
    <source>
        <dbReference type="ARBA" id="ARBA00023002"/>
    </source>
</evidence>
<dbReference type="EMBL" id="JAKEKT020000082">
    <property type="protein sequence ID" value="KAL1638082.1"/>
    <property type="molecule type" value="Genomic_DNA"/>
</dbReference>
<accession>A0ABR3TF49</accession>
<dbReference type="Proteomes" id="UP001521184">
    <property type="component" value="Unassembled WGS sequence"/>
</dbReference>
<reference evidence="2 3" key="1">
    <citation type="journal article" date="2023" name="Plant Dis.">
        <title>First Report of Diplodia intermedia Causing Canker and Dieback Diseases on Apple Trees in Canada.</title>
        <authorList>
            <person name="Ellouze W."/>
            <person name="Ilyukhin E."/>
            <person name="Sulman M."/>
            <person name="Ali S."/>
        </authorList>
    </citation>
    <scope>NUCLEOTIDE SEQUENCE [LARGE SCALE GENOMIC DNA]</scope>
    <source>
        <strain evidence="2 3">M45-28</strain>
    </source>
</reference>